<dbReference type="SUPFAM" id="SSF51294">
    <property type="entry name" value="Hedgehog/intein (Hint) domain"/>
    <property type="match status" value="1"/>
</dbReference>
<dbReference type="GO" id="GO:0016539">
    <property type="term" value="P:intein-mediated protein splicing"/>
    <property type="evidence" value="ECO:0007669"/>
    <property type="project" value="InterPro"/>
</dbReference>
<dbReference type="PANTHER" id="PTHR43433">
    <property type="entry name" value="HYDROLASE, ALPHA/BETA FOLD FAMILY PROTEIN"/>
    <property type="match status" value="1"/>
</dbReference>
<dbReference type="InterPro" id="IPR036844">
    <property type="entry name" value="Hint_dom_sf"/>
</dbReference>
<dbReference type="InterPro" id="IPR000073">
    <property type="entry name" value="AB_hydrolase_1"/>
</dbReference>
<keyword evidence="1" id="KW-0175">Coiled coil</keyword>
<feature type="domain" description="AB hydrolase-1" evidence="3">
    <location>
        <begin position="22"/>
        <end position="135"/>
    </location>
</feature>
<dbReference type="Pfam" id="PF00561">
    <property type="entry name" value="Abhydrolase_1"/>
    <property type="match status" value="1"/>
</dbReference>
<evidence type="ECO:0000259" key="3">
    <source>
        <dbReference type="Pfam" id="PF00561"/>
    </source>
</evidence>
<dbReference type="OrthoDB" id="414934at2759"/>
<evidence type="ECO:0000313" key="5">
    <source>
        <dbReference type="Proteomes" id="UP000186817"/>
    </source>
</evidence>
<protein>
    <submittedName>
        <fullName evidence="4">Arylesterase</fullName>
    </submittedName>
</protein>
<dbReference type="InterPro" id="IPR006141">
    <property type="entry name" value="Intein_N"/>
</dbReference>
<dbReference type="InterPro" id="IPR029058">
    <property type="entry name" value="AB_hydrolase_fold"/>
</dbReference>
<feature type="coiled-coil region" evidence="1">
    <location>
        <begin position="480"/>
        <end position="527"/>
    </location>
</feature>
<feature type="region of interest" description="Disordered" evidence="2">
    <location>
        <begin position="877"/>
        <end position="903"/>
    </location>
</feature>
<sequence>MPLLERPDGAKISYEVKGSGIPVLLLAPGGMRSSLAMWAMMPWNPWMMLPTCSFRLIAMDQRSAQVGPGRSTATISAGDGWNTFAADQLALLDHLGIQKALLLGSCIGPSFQLRLLKEAPERFAGAVLLQPIGMSVHTTERDGWKGINTEATSHWFGDWAAEMESEKKAGPTELRSLYEAMFGSGRDFVFSVSREDVQKMQTPMLVLMGLDQYHPAETAREIARLAPAAELVERWKDSPELIEEAVDKILSFLARWGVGIVRADLLLPECTLLRLRVKDGSDTILAPVPRVLPTWPELLLRYGRRSQSLEILVEPGHQGPPPPQALSILDEPSAQDAANAGSCIEVLEPAKTMTKALQTLAELRFLLGRKDFHPFPSDIDEATRSLEHLNEILTSALVVFGWTLDNYAWVRGKDLLPPGISEDVVCQRCRDIARAMNICLGYRHTNEKKQLQKAEVQRQLRELCEFIDSRLSWAAPKAAQPDFHHELEGLRQEIQELRKECAPASVAKDTATKLDALRQETHDLRNDFAPTSMVTDMLAELDLLRDLKQHVIQLSVRVDQLQHWDGRCQVREHVDAHASISGIEELAERCRRLQEIRSTFVKIVADPMEAQQQVFDNLRREQSCLMQHVTKGREDASSTVNLHGGKFQQGLAEGQLKPSTVVPVAAARSSDSVSEASWVCLSCGGSDTQGRSSVRSGISVETSNSNCFMHDAAFKSETGASLPGSALHKGSRVLAADASVLEVANDPEDHEARATVVLKAGAAELEVTLDHRVLLSDNRMASQLKLSMSQFRHASSTDSESEVLQYPFPSLQTAAKVRAQDLRIGDEVLVGGLGPARLEHVEVKFEPVMVRKIVFEPDLPVEVLKLSILSHGQKASKKIRRGGRSRRGSDRLEIPDTEGYLTD</sequence>
<dbReference type="InterPro" id="IPR050471">
    <property type="entry name" value="AB_hydrolase"/>
</dbReference>
<dbReference type="PANTHER" id="PTHR43433:SF5">
    <property type="entry name" value="AB HYDROLASE-1 DOMAIN-CONTAINING PROTEIN"/>
    <property type="match status" value="1"/>
</dbReference>
<dbReference type="PROSITE" id="PS50817">
    <property type="entry name" value="INTEIN_N_TER"/>
    <property type="match status" value="1"/>
</dbReference>
<dbReference type="SUPFAM" id="SSF53474">
    <property type="entry name" value="alpha/beta-Hydrolases"/>
    <property type="match status" value="1"/>
</dbReference>
<organism evidence="4 5">
    <name type="scientific">Symbiodinium microadriaticum</name>
    <name type="common">Dinoflagellate</name>
    <name type="synonym">Zooxanthella microadriatica</name>
    <dbReference type="NCBI Taxonomy" id="2951"/>
    <lineage>
        <taxon>Eukaryota</taxon>
        <taxon>Sar</taxon>
        <taxon>Alveolata</taxon>
        <taxon>Dinophyceae</taxon>
        <taxon>Suessiales</taxon>
        <taxon>Symbiodiniaceae</taxon>
        <taxon>Symbiodinium</taxon>
    </lineage>
</organism>
<gene>
    <name evidence="4" type="ORF">AK812_SmicGene25114</name>
</gene>
<proteinExistence type="predicted"/>
<dbReference type="AlphaFoldDB" id="A0A1Q9DCU4"/>
<dbReference type="Gene3D" id="3.40.50.1820">
    <property type="entry name" value="alpha/beta hydrolase"/>
    <property type="match status" value="1"/>
</dbReference>
<comment type="caution">
    <text evidence="4">The sequence shown here is derived from an EMBL/GenBank/DDBJ whole genome shotgun (WGS) entry which is preliminary data.</text>
</comment>
<keyword evidence="5" id="KW-1185">Reference proteome</keyword>
<evidence type="ECO:0000256" key="1">
    <source>
        <dbReference type="SAM" id="Coils"/>
    </source>
</evidence>
<reference evidence="4 5" key="1">
    <citation type="submission" date="2016-02" db="EMBL/GenBank/DDBJ databases">
        <title>Genome analysis of coral dinoflagellate symbionts highlights evolutionary adaptations to a symbiotic lifestyle.</title>
        <authorList>
            <person name="Aranda M."/>
            <person name="Li Y."/>
            <person name="Liew Y.J."/>
            <person name="Baumgarten S."/>
            <person name="Simakov O."/>
            <person name="Wilson M."/>
            <person name="Piel J."/>
            <person name="Ashoor H."/>
            <person name="Bougouffa S."/>
            <person name="Bajic V.B."/>
            <person name="Ryu T."/>
            <person name="Ravasi T."/>
            <person name="Bayer T."/>
            <person name="Micklem G."/>
            <person name="Kim H."/>
            <person name="Bhak J."/>
            <person name="Lajeunesse T.C."/>
            <person name="Voolstra C.R."/>
        </authorList>
    </citation>
    <scope>NUCLEOTIDE SEQUENCE [LARGE SCALE GENOMIC DNA]</scope>
    <source>
        <strain evidence="4 5">CCMP2467</strain>
    </source>
</reference>
<dbReference type="EMBL" id="LSRX01000597">
    <property type="protein sequence ID" value="OLP93008.1"/>
    <property type="molecule type" value="Genomic_DNA"/>
</dbReference>
<dbReference type="Proteomes" id="UP000186817">
    <property type="component" value="Unassembled WGS sequence"/>
</dbReference>
<name>A0A1Q9DCU4_SYMMI</name>
<evidence type="ECO:0000313" key="4">
    <source>
        <dbReference type="EMBL" id="OLP93008.1"/>
    </source>
</evidence>
<accession>A0A1Q9DCU4</accession>
<evidence type="ECO:0000256" key="2">
    <source>
        <dbReference type="SAM" id="MobiDB-lite"/>
    </source>
</evidence>
<feature type="compositionally biased region" description="Basic residues" evidence="2">
    <location>
        <begin position="877"/>
        <end position="886"/>
    </location>
</feature>